<evidence type="ECO:0000313" key="3">
    <source>
        <dbReference type="Proteomes" id="UP000716291"/>
    </source>
</evidence>
<organism evidence="2 3">
    <name type="scientific">Rhizopus oryzae</name>
    <name type="common">Mucormycosis agent</name>
    <name type="synonym">Rhizopus arrhizus var. delemar</name>
    <dbReference type="NCBI Taxonomy" id="64495"/>
    <lineage>
        <taxon>Eukaryota</taxon>
        <taxon>Fungi</taxon>
        <taxon>Fungi incertae sedis</taxon>
        <taxon>Mucoromycota</taxon>
        <taxon>Mucoromycotina</taxon>
        <taxon>Mucoromycetes</taxon>
        <taxon>Mucorales</taxon>
        <taxon>Mucorineae</taxon>
        <taxon>Rhizopodaceae</taxon>
        <taxon>Rhizopus</taxon>
    </lineage>
</organism>
<reference evidence="2" key="1">
    <citation type="journal article" date="2020" name="Microb. Genom.">
        <title>Genetic diversity of clinical and environmental Mucorales isolates obtained from an investigation of mucormycosis cases among solid organ transplant recipients.</title>
        <authorList>
            <person name="Nguyen M.H."/>
            <person name="Kaul D."/>
            <person name="Muto C."/>
            <person name="Cheng S.J."/>
            <person name="Richter R.A."/>
            <person name="Bruno V.M."/>
            <person name="Liu G."/>
            <person name="Beyhan S."/>
            <person name="Sundermann A.J."/>
            <person name="Mounaud S."/>
            <person name="Pasculle A.W."/>
            <person name="Nierman W.C."/>
            <person name="Driscoll E."/>
            <person name="Cumbie R."/>
            <person name="Clancy C.J."/>
            <person name="Dupont C.L."/>
        </authorList>
    </citation>
    <scope>NUCLEOTIDE SEQUENCE</scope>
    <source>
        <strain evidence="2">GL11</strain>
    </source>
</reference>
<dbReference type="EMBL" id="JAANQT010000325">
    <property type="protein sequence ID" value="KAG1312023.1"/>
    <property type="molecule type" value="Genomic_DNA"/>
</dbReference>
<proteinExistence type="predicted"/>
<accession>A0A9P6XEW2</accession>
<feature type="region of interest" description="Disordered" evidence="1">
    <location>
        <begin position="1"/>
        <end position="38"/>
    </location>
</feature>
<sequence length="397" mass="45441">MNGKGKGSKRKQEDTDEEEDADEEEDEKEDDDSKEEDKPNIWSDWLKYVNSNANAFHPYRSGKGVSPRPYLDRDLYNKHMEAHSTENYRVPESHHKFIDTFVDSSDLREAKKVIRTLSSFLLNIDDNDTQAAEELEFLESLLIAVHSTYSLHCDYRASEDSFSEALVKSFLEVISKSIRTNDCKADFVKEQPILESMTKQLKTLGHFVDDKSQYKSDGLKEIELLLVEVSGCFNNKDKVKLNFDHHKGMFGALAMIKSIADQYEYASVDQFEKVKVFFLNAAGRHLNLWSLSYKKNDLFDLWKESSLLLRPDFDDKQDFVPDLVQFCWSSKIIIEKSVESIVALKQDHSQNKAKCRYSSAAPALLSDIVNAIILKLTKEEDGSGIIKLGPLYSPPHP</sequence>
<comment type="caution">
    <text evidence="2">The sequence shown here is derived from an EMBL/GenBank/DDBJ whole genome shotgun (WGS) entry which is preliminary data.</text>
</comment>
<feature type="compositionally biased region" description="Acidic residues" evidence="1">
    <location>
        <begin position="14"/>
        <end position="34"/>
    </location>
</feature>
<evidence type="ECO:0000256" key="1">
    <source>
        <dbReference type="SAM" id="MobiDB-lite"/>
    </source>
</evidence>
<keyword evidence="3" id="KW-1185">Reference proteome</keyword>
<protein>
    <submittedName>
        <fullName evidence="2">Uncharacterized protein</fullName>
    </submittedName>
</protein>
<dbReference type="AlphaFoldDB" id="A0A9P6XEW2"/>
<gene>
    <name evidence="2" type="ORF">G6F64_003348</name>
</gene>
<dbReference type="Proteomes" id="UP000716291">
    <property type="component" value="Unassembled WGS sequence"/>
</dbReference>
<name>A0A9P6XEW2_RHIOR</name>
<evidence type="ECO:0000313" key="2">
    <source>
        <dbReference type="EMBL" id="KAG1312023.1"/>
    </source>
</evidence>